<dbReference type="InterPro" id="IPR024529">
    <property type="entry name" value="ECF_trnsprt_substrate-spec"/>
</dbReference>
<evidence type="ECO:0000313" key="2">
    <source>
        <dbReference type="EMBL" id="MDX8336113.1"/>
    </source>
</evidence>
<dbReference type="Proteomes" id="UP001279681">
    <property type="component" value="Unassembled WGS sequence"/>
</dbReference>
<gene>
    <name evidence="2" type="ORF">RFV38_06335</name>
</gene>
<keyword evidence="3" id="KW-1185">Reference proteome</keyword>
<evidence type="ECO:0000256" key="1">
    <source>
        <dbReference type="SAM" id="Phobius"/>
    </source>
</evidence>
<feature type="transmembrane region" description="Helical" evidence="1">
    <location>
        <begin position="32"/>
        <end position="52"/>
    </location>
</feature>
<dbReference type="EMBL" id="JAVIKH010000007">
    <property type="protein sequence ID" value="MDX8336113.1"/>
    <property type="molecule type" value="Genomic_DNA"/>
</dbReference>
<sequence length="185" mass="19670">MNKNTLAITISALSISLNVILKSLGKMLNVPFLFLDTVGTILSGVLLGPFFGGITGLITNVITALVNNPIELPYSIVNMMIGIIVGLIARKFNFNIKIAVLTGILLAILAPLVGTPITVYLFGGLTGGSIDLLTGWLVKSGERIFTAAFIPRVISNLLDKIVSCVIVAIIINKLPKNLLKKIRGC</sequence>
<organism evidence="2 3">
    <name type="scientific">Candidatus Cetobacterium colombiensis</name>
    <dbReference type="NCBI Taxonomy" id="3073100"/>
    <lineage>
        <taxon>Bacteria</taxon>
        <taxon>Fusobacteriati</taxon>
        <taxon>Fusobacteriota</taxon>
        <taxon>Fusobacteriia</taxon>
        <taxon>Fusobacteriales</taxon>
        <taxon>Fusobacteriaceae</taxon>
        <taxon>Cetobacterium</taxon>
    </lineage>
</organism>
<keyword evidence="1" id="KW-0472">Membrane</keyword>
<feature type="transmembrane region" description="Helical" evidence="1">
    <location>
        <begin position="98"/>
        <end position="123"/>
    </location>
</feature>
<dbReference type="NCBIfam" id="NF045596">
    <property type="entry name" value="ECF_S_CD3073"/>
    <property type="match status" value="1"/>
</dbReference>
<keyword evidence="1" id="KW-1133">Transmembrane helix</keyword>
<accession>A0ABU4WC86</accession>
<comment type="caution">
    <text evidence="2">The sequence shown here is derived from an EMBL/GenBank/DDBJ whole genome shotgun (WGS) entry which is preliminary data.</text>
</comment>
<proteinExistence type="predicted"/>
<dbReference type="RefSeq" id="WP_320313518.1">
    <property type="nucleotide sequence ID" value="NZ_JAVIKH010000007.1"/>
</dbReference>
<evidence type="ECO:0000313" key="3">
    <source>
        <dbReference type="Proteomes" id="UP001279681"/>
    </source>
</evidence>
<dbReference type="Pfam" id="PF12822">
    <property type="entry name" value="ECF_trnsprt"/>
    <property type="match status" value="1"/>
</dbReference>
<feature type="transmembrane region" description="Helical" evidence="1">
    <location>
        <begin position="72"/>
        <end position="89"/>
    </location>
</feature>
<dbReference type="Gene3D" id="1.10.1760.20">
    <property type="match status" value="1"/>
</dbReference>
<protein>
    <submittedName>
        <fullName evidence="2">ECF transporter S component</fullName>
    </submittedName>
</protein>
<name>A0ABU4WC86_9FUSO</name>
<feature type="transmembrane region" description="Helical" evidence="1">
    <location>
        <begin position="143"/>
        <end position="171"/>
    </location>
</feature>
<reference evidence="3" key="1">
    <citation type="submission" date="2023-07" db="EMBL/GenBank/DDBJ databases">
        <authorList>
            <person name="Colorado M.A."/>
            <person name="Villamil L.M."/>
            <person name="Melo J.F."/>
            <person name="Rodriguez J.A."/>
            <person name="Ruiz R.Y."/>
        </authorList>
    </citation>
    <scope>NUCLEOTIDE SEQUENCE [LARGE SCALE GENOMIC DNA]</scope>
    <source>
        <strain evidence="3">C33</strain>
    </source>
</reference>
<keyword evidence="1" id="KW-0812">Transmembrane</keyword>